<reference evidence="3" key="2">
    <citation type="submission" date="2025-08" db="UniProtKB">
        <authorList>
            <consortium name="Ensembl"/>
        </authorList>
    </citation>
    <scope>IDENTIFICATION</scope>
</reference>
<name>A0A8C9V3X2_SCLFO</name>
<protein>
    <submittedName>
        <fullName evidence="3">Family with sequence similarity 117 member Aa</fullName>
    </submittedName>
</protein>
<keyword evidence="1" id="KW-0597">Phosphoprotein</keyword>
<reference evidence="3 4" key="1">
    <citation type="submission" date="2019-04" db="EMBL/GenBank/DDBJ databases">
        <authorList>
            <consortium name="Wellcome Sanger Institute Data Sharing"/>
        </authorList>
    </citation>
    <scope>NUCLEOTIDE SEQUENCE [LARGE SCALE GENOMIC DNA]</scope>
</reference>
<evidence type="ECO:0000256" key="1">
    <source>
        <dbReference type="ARBA" id="ARBA00022553"/>
    </source>
</evidence>
<dbReference type="AlphaFoldDB" id="A0A8C9V3X2"/>
<sequence length="307" mass="33712">MWVRSPLSLCGVCMFSSCLHRFSPGAPVSSHSPKTSEKAKSLPPKSSIRRTLSLDTVVIGPYLQGQWPKELEQQQGLDYVNDKATQVSDRCFVMAVANRNTSAEVPCIPWENGLIVCVLRVICPQTLPVPILQTALSRLTLRHSVEALNQELEGVFVCEMPEERHKFLEVPDGHRAPVPAQRCSTGLQSDPSPVLLSSSPSPFALGEVPSDLDRVILIVTCCLLPELSYSFQREPPEGCERVRVSEESPSACLGQSPFPLSCPDPNKVNFTPRSGSAFCPVSLRKPLLPSVDFLLRNLSVPPLRCWG</sequence>
<reference evidence="3" key="3">
    <citation type="submission" date="2025-09" db="UniProtKB">
        <authorList>
            <consortium name="Ensembl"/>
        </authorList>
    </citation>
    <scope>IDENTIFICATION</scope>
</reference>
<evidence type="ECO:0000313" key="4">
    <source>
        <dbReference type="Proteomes" id="UP000694397"/>
    </source>
</evidence>
<evidence type="ECO:0000313" key="3">
    <source>
        <dbReference type="Ensembl" id="ENSSFOP00015022069.2"/>
    </source>
</evidence>
<feature type="region of interest" description="Disordered" evidence="2">
    <location>
        <begin position="26"/>
        <end position="46"/>
    </location>
</feature>
<accession>A0A8C9V3X2</accession>
<dbReference type="Proteomes" id="UP000694397">
    <property type="component" value="Chromosome 20"/>
</dbReference>
<dbReference type="InterPro" id="IPR026642">
    <property type="entry name" value="Glcci1/FAM117"/>
</dbReference>
<evidence type="ECO:0000256" key="2">
    <source>
        <dbReference type="SAM" id="MobiDB-lite"/>
    </source>
</evidence>
<dbReference type="OrthoDB" id="10037581at2759"/>
<dbReference type="GeneTree" id="ENSGT00950000183046"/>
<keyword evidence="4" id="KW-1185">Reference proteome</keyword>
<organism evidence="3 4">
    <name type="scientific">Scleropages formosus</name>
    <name type="common">Asian bonytongue</name>
    <name type="synonym">Osteoglossum formosum</name>
    <dbReference type="NCBI Taxonomy" id="113540"/>
    <lineage>
        <taxon>Eukaryota</taxon>
        <taxon>Metazoa</taxon>
        <taxon>Chordata</taxon>
        <taxon>Craniata</taxon>
        <taxon>Vertebrata</taxon>
        <taxon>Euteleostomi</taxon>
        <taxon>Actinopterygii</taxon>
        <taxon>Neopterygii</taxon>
        <taxon>Teleostei</taxon>
        <taxon>Osteoglossocephala</taxon>
        <taxon>Osteoglossomorpha</taxon>
        <taxon>Osteoglossiformes</taxon>
        <taxon>Osteoglossidae</taxon>
        <taxon>Scleropages</taxon>
    </lineage>
</organism>
<proteinExistence type="predicted"/>
<dbReference type="Ensembl" id="ENSSFOT00015022315.2">
    <property type="protein sequence ID" value="ENSSFOP00015022069.2"/>
    <property type="gene ID" value="ENSSFOG00015014184.2"/>
</dbReference>
<dbReference type="Pfam" id="PF15388">
    <property type="entry name" value="FAM117"/>
    <property type="match status" value="3"/>
</dbReference>
<dbReference type="PANTHER" id="PTHR14972:SF7">
    <property type="entry name" value="PROTEIN FAM117A"/>
    <property type="match status" value="1"/>
</dbReference>
<dbReference type="PROSITE" id="PS51257">
    <property type="entry name" value="PROKAR_LIPOPROTEIN"/>
    <property type="match status" value="1"/>
</dbReference>
<dbReference type="PANTHER" id="PTHR14972">
    <property type="entry name" value="AGAP011572-PA"/>
    <property type="match status" value="1"/>
</dbReference>